<dbReference type="AlphaFoldDB" id="A0A5C8PRR1"/>
<evidence type="ECO:0000256" key="1">
    <source>
        <dbReference type="SAM" id="MobiDB-lite"/>
    </source>
</evidence>
<evidence type="ECO:0000313" key="3">
    <source>
        <dbReference type="Proteomes" id="UP000321638"/>
    </source>
</evidence>
<name>A0A5C8PRR1_9HYPH</name>
<keyword evidence="3" id="KW-1185">Reference proteome</keyword>
<gene>
    <name evidence="2" type="ORF">FHP25_07795</name>
</gene>
<dbReference type="EMBL" id="VDUZ01000007">
    <property type="protein sequence ID" value="TXL78098.1"/>
    <property type="molecule type" value="Genomic_DNA"/>
</dbReference>
<dbReference type="OrthoDB" id="7375823at2"/>
<protein>
    <submittedName>
        <fullName evidence="2">Uncharacterized protein</fullName>
    </submittedName>
</protein>
<feature type="region of interest" description="Disordered" evidence="1">
    <location>
        <begin position="35"/>
        <end position="72"/>
    </location>
</feature>
<evidence type="ECO:0000313" key="2">
    <source>
        <dbReference type="EMBL" id="TXL78098.1"/>
    </source>
</evidence>
<proteinExistence type="predicted"/>
<organism evidence="2 3">
    <name type="scientific">Vineibacter terrae</name>
    <dbReference type="NCBI Taxonomy" id="2586908"/>
    <lineage>
        <taxon>Bacteria</taxon>
        <taxon>Pseudomonadati</taxon>
        <taxon>Pseudomonadota</taxon>
        <taxon>Alphaproteobacteria</taxon>
        <taxon>Hyphomicrobiales</taxon>
        <taxon>Vineibacter</taxon>
    </lineage>
</organism>
<dbReference type="Proteomes" id="UP000321638">
    <property type="component" value="Unassembled WGS sequence"/>
</dbReference>
<sequence length="106" mass="11274">MVFVDDRAHSVECLADFEEFTQFVSRLCDAATEMAKRQAPDETDGSEPYGGIPVASASFRPDPDTGHIQGNLVTDTGDTLTVQLGPLLAAHMARDLVMALPAPPAS</sequence>
<comment type="caution">
    <text evidence="2">The sequence shown here is derived from an EMBL/GenBank/DDBJ whole genome shotgun (WGS) entry which is preliminary data.</text>
</comment>
<reference evidence="2 3" key="1">
    <citation type="submission" date="2019-06" db="EMBL/GenBank/DDBJ databases">
        <title>New taxonomy in bacterial strain CC-CFT640, isolated from vineyard.</title>
        <authorList>
            <person name="Lin S.-Y."/>
            <person name="Tsai C.-F."/>
            <person name="Young C.-C."/>
        </authorList>
    </citation>
    <scope>NUCLEOTIDE SEQUENCE [LARGE SCALE GENOMIC DNA]</scope>
    <source>
        <strain evidence="2 3">CC-CFT640</strain>
    </source>
</reference>
<accession>A0A5C8PRR1</accession>